<gene>
    <name evidence="3" type="ORF">ENM21_01690</name>
</gene>
<dbReference type="EMBL" id="DRWX01000084">
    <property type="protein sequence ID" value="HHM95919.1"/>
    <property type="molecule type" value="Genomic_DNA"/>
</dbReference>
<keyword evidence="1" id="KW-1133">Transmembrane helix</keyword>
<keyword evidence="1" id="KW-0472">Membrane</keyword>
<feature type="transmembrane region" description="Helical" evidence="1">
    <location>
        <begin position="45"/>
        <end position="72"/>
    </location>
</feature>
<dbReference type="InterPro" id="IPR018649">
    <property type="entry name" value="SHOCT"/>
</dbReference>
<organism evidence="3">
    <name type="scientific">Thermomicrobium roseum</name>
    <dbReference type="NCBI Taxonomy" id="500"/>
    <lineage>
        <taxon>Bacteria</taxon>
        <taxon>Pseudomonadati</taxon>
        <taxon>Thermomicrobiota</taxon>
        <taxon>Thermomicrobia</taxon>
        <taxon>Thermomicrobiales</taxon>
        <taxon>Thermomicrobiaceae</taxon>
        <taxon>Thermomicrobium</taxon>
    </lineage>
</organism>
<evidence type="ECO:0000313" key="3">
    <source>
        <dbReference type="EMBL" id="HHM95919.1"/>
    </source>
</evidence>
<evidence type="ECO:0000259" key="2">
    <source>
        <dbReference type="Pfam" id="PF09851"/>
    </source>
</evidence>
<proteinExistence type="predicted"/>
<comment type="caution">
    <text evidence="3">The sequence shown here is derived from an EMBL/GenBank/DDBJ whole genome shotgun (WGS) entry which is preliminary data.</text>
</comment>
<reference evidence="3" key="1">
    <citation type="journal article" date="2020" name="mSystems">
        <title>Genome- and Community-Level Interaction Insights into Carbon Utilization and Element Cycling Functions of Hydrothermarchaeota in Hydrothermal Sediment.</title>
        <authorList>
            <person name="Zhou Z."/>
            <person name="Liu Y."/>
            <person name="Xu W."/>
            <person name="Pan J."/>
            <person name="Luo Z.H."/>
            <person name="Li M."/>
        </authorList>
    </citation>
    <scope>NUCLEOTIDE SEQUENCE [LARGE SCALE GENOMIC DNA]</scope>
    <source>
        <strain evidence="3">SpSt-1065</strain>
    </source>
</reference>
<evidence type="ECO:0000256" key="1">
    <source>
        <dbReference type="SAM" id="Phobius"/>
    </source>
</evidence>
<feature type="domain" description="SHOCT" evidence="2">
    <location>
        <begin position="89"/>
        <end position="112"/>
    </location>
</feature>
<sequence length="116" mass="13856">MKQDARLPRGYTKAACFFTERGSMMHWMTRWHGPWPFDPRPPREWLWVFGLMEMLFWLVALAVLVVLAVWLIRRLTTERSQTPIANARAILDERYARGELTRDQYLEMRRDLESSG</sequence>
<accession>A0A7C5VYB0</accession>
<dbReference type="Pfam" id="PF09851">
    <property type="entry name" value="SHOCT"/>
    <property type="match status" value="1"/>
</dbReference>
<protein>
    <submittedName>
        <fullName evidence="3">SHOCT domain-containing protein</fullName>
    </submittedName>
</protein>
<keyword evidence="1" id="KW-0812">Transmembrane</keyword>
<name>A0A7C5VYB0_THERO</name>
<dbReference type="AlphaFoldDB" id="A0A7C5VYB0"/>